<proteinExistence type="predicted"/>
<dbReference type="AlphaFoldDB" id="Q07GI6"/>
<reference evidence="3 4" key="1">
    <citation type="journal article" date="2007" name="J. Bacteriol.">
        <title>The complete genome sequence of Roseobacter denitrificans reveals a mixotrophic rather than photosynthetic metabolism.</title>
        <authorList>
            <person name="Swingley W.D."/>
            <person name="Sadekar S."/>
            <person name="Mastrian S.D."/>
            <person name="Matthies H.J."/>
            <person name="Hao J."/>
            <person name="Ramos H."/>
            <person name="Acharya C.R."/>
            <person name="Conrad A.L."/>
            <person name="Taylor H.L."/>
            <person name="Dejesa L.C."/>
            <person name="Shah M.K."/>
            <person name="O'huallachain M.E."/>
            <person name="Lince M.T."/>
            <person name="Blankenship R.E."/>
            <person name="Beatty J.T."/>
            <person name="Touchman J.W."/>
        </authorList>
    </citation>
    <scope>NUCLEOTIDE SEQUENCE [LARGE SCALE GENOMIC DNA]</scope>
    <source>
        <strain evidence="4">ATCC 33942 / OCh 114</strain>
        <plasmid evidence="3 4">pTB2</plasmid>
    </source>
</reference>
<dbReference type="HOGENOM" id="CLU_023194_6_0_5"/>
<dbReference type="InterPro" id="IPR051450">
    <property type="entry name" value="Gfo/Idh/MocA_Oxidoreductases"/>
</dbReference>
<evidence type="ECO:0000259" key="2">
    <source>
        <dbReference type="Pfam" id="PF22725"/>
    </source>
</evidence>
<accession>Q07GI6</accession>
<dbReference type="eggNOG" id="COG0673">
    <property type="taxonomic scope" value="Bacteria"/>
</dbReference>
<dbReference type="Gene3D" id="3.40.50.720">
    <property type="entry name" value="NAD(P)-binding Rossmann-like Domain"/>
    <property type="match status" value="1"/>
</dbReference>
<dbReference type="InterPro" id="IPR036291">
    <property type="entry name" value="NAD(P)-bd_dom_sf"/>
</dbReference>
<dbReference type="Pfam" id="PF22725">
    <property type="entry name" value="GFO_IDH_MocA_C3"/>
    <property type="match status" value="1"/>
</dbReference>
<sequence>MNAQSLPQIAILGCGYVANMYRLTLAMHPDLRLVGVYDRERSRCETMARLTGARAYPDFQALLEDPATGIVLNLTNPSEHFETTRALLAAGKHVYSEKPLAMRLDQARELTTLAKAGGVHLVSAPCTLLNPVAQTLWHAVQESGAGRIRLVHAAMEDGMVPRAPVAKWINEAGVAWPAVDEYQVGCTVEHSGYVLTWLCAMFGPVTRMTAHTEELMPDKIPGLDLHPAPDLSVATLRFESGVVARLTNGLYADHDHQLRLFGDEGVLTVDDPRSDTSDIRLQTYRTIRRRRFLQKRGRKLPKRGGPEKIVGYRGSQTRDFCRAIADMARAIAQGRAPYTGADFALHITEVTLACHFGTHPSGAEAGFDGGLDQMPYVPTTRFDPMAPLP</sequence>
<keyword evidence="4" id="KW-1185">Reference proteome</keyword>
<dbReference type="SUPFAM" id="SSF55347">
    <property type="entry name" value="Glyceraldehyde-3-phosphate dehydrogenase-like, C-terminal domain"/>
    <property type="match status" value="1"/>
</dbReference>
<dbReference type="GO" id="GO:0000166">
    <property type="term" value="F:nucleotide binding"/>
    <property type="evidence" value="ECO:0007669"/>
    <property type="project" value="InterPro"/>
</dbReference>
<evidence type="ECO:0000259" key="1">
    <source>
        <dbReference type="Pfam" id="PF01408"/>
    </source>
</evidence>
<dbReference type="InterPro" id="IPR000683">
    <property type="entry name" value="Gfo/Idh/MocA-like_OxRdtase_N"/>
</dbReference>
<organism evidence="3 4">
    <name type="scientific">Roseobacter denitrificans (strain ATCC 33942 / OCh 114)</name>
    <name type="common">Erythrobacter sp. (strain OCh 114)</name>
    <name type="synonym">Roseobacter denitrificans</name>
    <dbReference type="NCBI Taxonomy" id="375451"/>
    <lineage>
        <taxon>Bacteria</taxon>
        <taxon>Pseudomonadati</taxon>
        <taxon>Pseudomonadota</taxon>
        <taxon>Alphaproteobacteria</taxon>
        <taxon>Rhodobacterales</taxon>
        <taxon>Roseobacteraceae</taxon>
        <taxon>Roseobacter</taxon>
    </lineage>
</organism>
<dbReference type="InterPro" id="IPR055170">
    <property type="entry name" value="GFO_IDH_MocA-like_dom"/>
</dbReference>
<dbReference type="SUPFAM" id="SSF51735">
    <property type="entry name" value="NAD(P)-binding Rossmann-fold domains"/>
    <property type="match status" value="1"/>
</dbReference>
<evidence type="ECO:0000313" key="4">
    <source>
        <dbReference type="Proteomes" id="UP000007029"/>
    </source>
</evidence>
<dbReference type="PANTHER" id="PTHR43377:SF1">
    <property type="entry name" value="BILIVERDIN REDUCTASE A"/>
    <property type="match status" value="1"/>
</dbReference>
<gene>
    <name evidence="3" type="ordered locus">RD1_B0004</name>
</gene>
<feature type="domain" description="Gfo/Idh/MocA-like oxidoreductase N-terminal" evidence="1">
    <location>
        <begin position="9"/>
        <end position="120"/>
    </location>
</feature>
<keyword evidence="3" id="KW-0614">Plasmid</keyword>
<dbReference type="RefSeq" id="WP_011655469.1">
    <property type="nucleotide sequence ID" value="NC_008387.1"/>
</dbReference>
<dbReference type="PANTHER" id="PTHR43377">
    <property type="entry name" value="BILIVERDIN REDUCTASE A"/>
    <property type="match status" value="1"/>
</dbReference>
<dbReference type="OrthoDB" id="9776544at2"/>
<dbReference type="Pfam" id="PF01408">
    <property type="entry name" value="GFO_IDH_MocA"/>
    <property type="match status" value="1"/>
</dbReference>
<dbReference type="EMBL" id="CP000465">
    <property type="protein sequence ID" value="ABI93413.1"/>
    <property type="molecule type" value="Genomic_DNA"/>
</dbReference>
<protein>
    <submittedName>
        <fullName evidence="3">Oxidoreductase, putative</fullName>
    </submittedName>
</protein>
<dbReference type="Gene3D" id="3.30.360.10">
    <property type="entry name" value="Dihydrodipicolinate Reductase, domain 2"/>
    <property type="match status" value="1"/>
</dbReference>
<dbReference type="Proteomes" id="UP000007029">
    <property type="component" value="Plasmid pTB2"/>
</dbReference>
<dbReference type="KEGG" id="rde:RD1_B0004"/>
<name>Q07GI6_ROSDO</name>
<evidence type="ECO:0000313" key="3">
    <source>
        <dbReference type="EMBL" id="ABI93413.1"/>
    </source>
</evidence>
<geneLocation type="plasmid" evidence="3 4">
    <name>pTB2</name>
</geneLocation>
<feature type="domain" description="GFO/IDH/MocA-like oxidoreductase" evidence="2">
    <location>
        <begin position="134"/>
        <end position="267"/>
    </location>
</feature>